<evidence type="ECO:0000313" key="1">
    <source>
        <dbReference type="EMBL" id="GKV12210.1"/>
    </source>
</evidence>
<dbReference type="Proteomes" id="UP001054252">
    <property type="component" value="Unassembled WGS sequence"/>
</dbReference>
<dbReference type="EMBL" id="BPVZ01000036">
    <property type="protein sequence ID" value="GKV12210.1"/>
    <property type="molecule type" value="Genomic_DNA"/>
</dbReference>
<reference evidence="1 2" key="1">
    <citation type="journal article" date="2021" name="Commun. Biol.">
        <title>The genome of Shorea leprosula (Dipterocarpaceae) highlights the ecological relevance of drought in aseasonal tropical rainforests.</title>
        <authorList>
            <person name="Ng K.K.S."/>
            <person name="Kobayashi M.J."/>
            <person name="Fawcett J.A."/>
            <person name="Hatakeyama M."/>
            <person name="Paape T."/>
            <person name="Ng C.H."/>
            <person name="Ang C.C."/>
            <person name="Tnah L.H."/>
            <person name="Lee C.T."/>
            <person name="Nishiyama T."/>
            <person name="Sese J."/>
            <person name="O'Brien M.J."/>
            <person name="Copetti D."/>
            <person name="Mohd Noor M.I."/>
            <person name="Ong R.C."/>
            <person name="Putra M."/>
            <person name="Sireger I.Z."/>
            <person name="Indrioko S."/>
            <person name="Kosugi Y."/>
            <person name="Izuno A."/>
            <person name="Isagi Y."/>
            <person name="Lee S.L."/>
            <person name="Shimizu K.K."/>
        </authorList>
    </citation>
    <scope>NUCLEOTIDE SEQUENCE [LARGE SCALE GENOMIC DNA]</scope>
    <source>
        <strain evidence="1">214</strain>
    </source>
</reference>
<accession>A0AAV5JN62</accession>
<comment type="caution">
    <text evidence="1">The sequence shown here is derived from an EMBL/GenBank/DDBJ whole genome shotgun (WGS) entry which is preliminary data.</text>
</comment>
<organism evidence="1 2">
    <name type="scientific">Rubroshorea leprosula</name>
    <dbReference type="NCBI Taxonomy" id="152421"/>
    <lineage>
        <taxon>Eukaryota</taxon>
        <taxon>Viridiplantae</taxon>
        <taxon>Streptophyta</taxon>
        <taxon>Embryophyta</taxon>
        <taxon>Tracheophyta</taxon>
        <taxon>Spermatophyta</taxon>
        <taxon>Magnoliopsida</taxon>
        <taxon>eudicotyledons</taxon>
        <taxon>Gunneridae</taxon>
        <taxon>Pentapetalae</taxon>
        <taxon>rosids</taxon>
        <taxon>malvids</taxon>
        <taxon>Malvales</taxon>
        <taxon>Dipterocarpaceae</taxon>
        <taxon>Rubroshorea</taxon>
    </lineage>
</organism>
<protein>
    <submittedName>
        <fullName evidence="1">Uncharacterized protein</fullName>
    </submittedName>
</protein>
<gene>
    <name evidence="1" type="ORF">SLEP1_g23389</name>
</gene>
<dbReference type="PANTHER" id="PTHR36063">
    <property type="entry name" value="ARABIDOPSIS THALIANA GENOMIC DNA, CHROMOSOME 5, P1 CLONE:MOK16"/>
    <property type="match status" value="1"/>
</dbReference>
<name>A0AAV5JN62_9ROSI</name>
<sequence>MAKGTGCLNSWVEVAPAVLISQPKTSISPALETIKEEESEELDQDLQEF</sequence>
<keyword evidence="2" id="KW-1185">Reference proteome</keyword>
<dbReference type="AlphaFoldDB" id="A0AAV5JN62"/>
<dbReference type="PANTHER" id="PTHR36063:SF1">
    <property type="entry name" value="ARABIDOPSIS THALIANA GENOMIC DNA, CHROMOSOME 5, P1 CLONE:MOK16"/>
    <property type="match status" value="1"/>
</dbReference>
<evidence type="ECO:0000313" key="2">
    <source>
        <dbReference type="Proteomes" id="UP001054252"/>
    </source>
</evidence>
<proteinExistence type="predicted"/>